<dbReference type="InterPro" id="IPR013792">
    <property type="entry name" value="RNA3'P_cycl/enolpyr_Trfase_a/b"/>
</dbReference>
<keyword evidence="7" id="KW-0057">Aromatic amino acid biosynthesis</keyword>
<dbReference type="NCBIfam" id="TIGR01356">
    <property type="entry name" value="aroA"/>
    <property type="match status" value="1"/>
</dbReference>
<dbReference type="Pfam" id="PF00275">
    <property type="entry name" value="EPSP_synthase"/>
    <property type="match status" value="1"/>
</dbReference>
<name>X1AUP4_9ZZZZ</name>
<dbReference type="AlphaFoldDB" id="X1AUP4"/>
<evidence type="ECO:0000256" key="1">
    <source>
        <dbReference type="ARBA" id="ARBA00004811"/>
    </source>
</evidence>
<dbReference type="Gene3D" id="3.65.10.10">
    <property type="entry name" value="Enolpyruvate transferase domain"/>
    <property type="match status" value="2"/>
</dbReference>
<dbReference type="UniPathway" id="UPA00053">
    <property type="reaction ID" value="UER00089"/>
</dbReference>
<dbReference type="EC" id="2.5.1.19" evidence="3"/>
<proteinExistence type="inferred from homology"/>
<evidence type="ECO:0000259" key="9">
    <source>
        <dbReference type="Pfam" id="PF00275"/>
    </source>
</evidence>
<dbReference type="InterPro" id="IPR023193">
    <property type="entry name" value="EPSP_synthase_CS"/>
</dbReference>
<keyword evidence="6" id="KW-0808">Transferase</keyword>
<dbReference type="GO" id="GO:0009423">
    <property type="term" value="P:chorismate biosynthetic process"/>
    <property type="evidence" value="ECO:0007669"/>
    <property type="project" value="UniProtKB-UniPathway"/>
</dbReference>
<reference evidence="10" key="1">
    <citation type="journal article" date="2014" name="Front. Microbiol.">
        <title>High frequency of phylogenetically diverse reductive dehalogenase-homologous genes in deep subseafloor sedimentary metagenomes.</title>
        <authorList>
            <person name="Kawai M."/>
            <person name="Futagami T."/>
            <person name="Toyoda A."/>
            <person name="Takaki Y."/>
            <person name="Nishi S."/>
            <person name="Hori S."/>
            <person name="Arai W."/>
            <person name="Tsubouchi T."/>
            <person name="Morono Y."/>
            <person name="Uchiyama I."/>
            <person name="Ito T."/>
            <person name="Fujiyama A."/>
            <person name="Inagaki F."/>
            <person name="Takami H."/>
        </authorList>
    </citation>
    <scope>NUCLEOTIDE SEQUENCE</scope>
    <source>
        <strain evidence="10">Expedition CK06-06</strain>
    </source>
</reference>
<gene>
    <name evidence="10" type="ORF">S01H4_09075</name>
</gene>
<dbReference type="SUPFAM" id="SSF55205">
    <property type="entry name" value="EPT/RTPC-like"/>
    <property type="match status" value="1"/>
</dbReference>
<evidence type="ECO:0000256" key="4">
    <source>
        <dbReference type="ARBA" id="ARBA00022490"/>
    </source>
</evidence>
<keyword evidence="4" id="KW-0963">Cytoplasm</keyword>
<sequence length="354" mass="38921">MEIHGARSLKGELKIPGDKSISHRSVIISSLINNNVVIENFLFCQDCIKTIDVLNKLGVKIEKIGGNLIVYGKGIKNFSEPGQILDVGNSGTTIRIMSGVLSATNFMSVLSGDSSINNRPMKRIIEPLLEMGAKINGRENNSKAPIVVFGNPNMKGKKFKLKVPSAQVKSSILMAALNAEGTTEIIQPEVSRDHTERMLQYFGADITYDGKYTKLKPGNELIAKNIYVPGDISSAAFFIVATLILKDSHTIMRGIGMNPTRSYFIEILKKMGGKIIIKNQRIINNEPVADIETFSSNLNSIEIDKDKIPGIIDEIPILCVASTVAKGKTVIRGAEELRYKESNRIRSIVSQFKK</sequence>
<evidence type="ECO:0000256" key="3">
    <source>
        <dbReference type="ARBA" id="ARBA00012450"/>
    </source>
</evidence>
<keyword evidence="5" id="KW-0028">Amino-acid biosynthesis</keyword>
<dbReference type="GO" id="GO:0009073">
    <property type="term" value="P:aromatic amino acid family biosynthetic process"/>
    <property type="evidence" value="ECO:0007669"/>
    <property type="project" value="UniProtKB-KW"/>
</dbReference>
<evidence type="ECO:0000256" key="8">
    <source>
        <dbReference type="ARBA" id="ARBA00044633"/>
    </source>
</evidence>
<dbReference type="InterPro" id="IPR006264">
    <property type="entry name" value="EPSP_synthase"/>
</dbReference>
<dbReference type="FunFam" id="3.65.10.10:FF:000005">
    <property type="entry name" value="3-phosphoshikimate 1-carboxyvinyltransferase"/>
    <property type="match status" value="1"/>
</dbReference>
<evidence type="ECO:0000256" key="2">
    <source>
        <dbReference type="ARBA" id="ARBA00009948"/>
    </source>
</evidence>
<dbReference type="GO" id="GO:0003866">
    <property type="term" value="F:3-phosphoshikimate 1-carboxyvinyltransferase activity"/>
    <property type="evidence" value="ECO:0007669"/>
    <property type="project" value="UniProtKB-EC"/>
</dbReference>
<dbReference type="PROSITE" id="PS00104">
    <property type="entry name" value="EPSP_SYNTHASE_1"/>
    <property type="match status" value="1"/>
</dbReference>
<comment type="caution">
    <text evidence="10">The sequence shown here is derived from an EMBL/GenBank/DDBJ whole genome shotgun (WGS) entry which is preliminary data.</text>
</comment>
<evidence type="ECO:0000313" key="10">
    <source>
        <dbReference type="EMBL" id="GAG72992.1"/>
    </source>
</evidence>
<evidence type="ECO:0000256" key="6">
    <source>
        <dbReference type="ARBA" id="ARBA00022679"/>
    </source>
</evidence>
<organism evidence="10">
    <name type="scientific">marine sediment metagenome</name>
    <dbReference type="NCBI Taxonomy" id="412755"/>
    <lineage>
        <taxon>unclassified sequences</taxon>
        <taxon>metagenomes</taxon>
        <taxon>ecological metagenomes</taxon>
    </lineage>
</organism>
<dbReference type="InterPro" id="IPR036968">
    <property type="entry name" value="Enolpyruvate_Tfrase_sf"/>
</dbReference>
<dbReference type="EMBL" id="BART01003217">
    <property type="protein sequence ID" value="GAG72992.1"/>
    <property type="molecule type" value="Genomic_DNA"/>
</dbReference>
<dbReference type="GO" id="GO:0008652">
    <property type="term" value="P:amino acid biosynthetic process"/>
    <property type="evidence" value="ECO:0007669"/>
    <property type="project" value="UniProtKB-KW"/>
</dbReference>
<comment type="similarity">
    <text evidence="2">Belongs to the EPSP synthase family.</text>
</comment>
<comment type="catalytic activity">
    <reaction evidence="8">
        <text>3-phosphoshikimate + phosphoenolpyruvate = 5-O-(1-carboxyvinyl)-3-phosphoshikimate + phosphate</text>
        <dbReference type="Rhea" id="RHEA:21256"/>
        <dbReference type="ChEBI" id="CHEBI:43474"/>
        <dbReference type="ChEBI" id="CHEBI:57701"/>
        <dbReference type="ChEBI" id="CHEBI:58702"/>
        <dbReference type="ChEBI" id="CHEBI:145989"/>
        <dbReference type="EC" id="2.5.1.19"/>
    </reaction>
    <physiologicalReaction direction="left-to-right" evidence="8">
        <dbReference type="Rhea" id="RHEA:21257"/>
    </physiologicalReaction>
</comment>
<dbReference type="PANTHER" id="PTHR21090">
    <property type="entry name" value="AROM/DEHYDROQUINATE SYNTHASE"/>
    <property type="match status" value="1"/>
</dbReference>
<dbReference type="CDD" id="cd01556">
    <property type="entry name" value="EPSP_synthase"/>
    <property type="match status" value="1"/>
</dbReference>
<evidence type="ECO:0000256" key="7">
    <source>
        <dbReference type="ARBA" id="ARBA00023141"/>
    </source>
</evidence>
<evidence type="ECO:0000256" key="5">
    <source>
        <dbReference type="ARBA" id="ARBA00022605"/>
    </source>
</evidence>
<accession>X1AUP4</accession>
<dbReference type="InterPro" id="IPR001986">
    <property type="entry name" value="Enolpyruvate_Tfrase_dom"/>
</dbReference>
<feature type="domain" description="Enolpyruvate transferase" evidence="9">
    <location>
        <begin position="5"/>
        <end position="354"/>
    </location>
</feature>
<comment type="pathway">
    <text evidence="1">Metabolic intermediate biosynthesis; chorismate biosynthesis; chorismate from D-erythrose 4-phosphate and phosphoenolpyruvate: step 6/7.</text>
</comment>
<dbReference type="PANTHER" id="PTHR21090:SF5">
    <property type="entry name" value="PENTAFUNCTIONAL AROM POLYPEPTIDE"/>
    <property type="match status" value="1"/>
</dbReference>
<protein>
    <recommendedName>
        <fullName evidence="3">3-phosphoshikimate 1-carboxyvinyltransferase</fullName>
        <ecNumber evidence="3">2.5.1.19</ecNumber>
    </recommendedName>
</protein>